<feature type="compositionally biased region" description="Pro residues" evidence="1">
    <location>
        <begin position="657"/>
        <end position="668"/>
    </location>
</feature>
<evidence type="ECO:0008006" key="5">
    <source>
        <dbReference type="Google" id="ProtNLM"/>
    </source>
</evidence>
<feature type="compositionally biased region" description="Basic residues" evidence="1">
    <location>
        <begin position="158"/>
        <end position="175"/>
    </location>
</feature>
<feature type="compositionally biased region" description="Pro residues" evidence="1">
    <location>
        <begin position="690"/>
        <end position="700"/>
    </location>
</feature>
<feature type="compositionally biased region" description="Polar residues" evidence="1">
    <location>
        <begin position="509"/>
        <end position="522"/>
    </location>
</feature>
<accession>A0ABQ8P930</accession>
<feature type="compositionally biased region" description="Basic and acidic residues" evidence="1">
    <location>
        <begin position="72"/>
        <end position="110"/>
    </location>
</feature>
<feature type="compositionally biased region" description="Basic residues" evidence="1">
    <location>
        <begin position="213"/>
        <end position="228"/>
    </location>
</feature>
<feature type="compositionally biased region" description="Pro residues" evidence="1">
    <location>
        <begin position="625"/>
        <end position="634"/>
    </location>
</feature>
<feature type="chain" id="PRO_5045948320" description="WH2 domain-containing protein" evidence="2">
    <location>
        <begin position="22"/>
        <end position="873"/>
    </location>
</feature>
<feature type="compositionally biased region" description="Basic residues" evidence="1">
    <location>
        <begin position="377"/>
        <end position="395"/>
    </location>
</feature>
<feature type="region of interest" description="Disordered" evidence="1">
    <location>
        <begin position="814"/>
        <end position="873"/>
    </location>
</feature>
<evidence type="ECO:0000313" key="4">
    <source>
        <dbReference type="Proteomes" id="UP001071777"/>
    </source>
</evidence>
<evidence type="ECO:0000256" key="2">
    <source>
        <dbReference type="SAM" id="SignalP"/>
    </source>
</evidence>
<feature type="compositionally biased region" description="Low complexity" evidence="1">
    <location>
        <begin position="675"/>
        <end position="689"/>
    </location>
</feature>
<feature type="compositionally biased region" description="Pro residues" evidence="1">
    <location>
        <begin position="722"/>
        <end position="732"/>
    </location>
</feature>
<feature type="compositionally biased region" description="Basic and acidic residues" evidence="1">
    <location>
        <begin position="851"/>
        <end position="861"/>
    </location>
</feature>
<dbReference type="Proteomes" id="UP001071777">
    <property type="component" value="Unassembled WGS sequence"/>
</dbReference>
<feature type="compositionally biased region" description="Basic and acidic residues" evidence="1">
    <location>
        <begin position="292"/>
        <end position="304"/>
    </location>
</feature>
<feature type="compositionally biased region" description="Basic residues" evidence="1">
    <location>
        <begin position="305"/>
        <end position="314"/>
    </location>
</feature>
<feature type="compositionally biased region" description="Low complexity" evidence="1">
    <location>
        <begin position="707"/>
        <end position="721"/>
    </location>
</feature>
<keyword evidence="2" id="KW-0732">Signal</keyword>
<comment type="caution">
    <text evidence="3">The sequence shown here is derived from an EMBL/GenBank/DDBJ whole genome shotgun (WGS) entry which is preliminary data.</text>
</comment>
<sequence>MKKIILLFVILYNSLSVSVLSHPVQLLKLLDELNVEGDQRVGVFENSASMKRRSRNRHAIIERNRREMERVCRSSKMADLRGDAEASRLDRIQRDEGKETGDEASIKMESDPETSTTGDGSSDESSDSRSLGESSVSSKSSSSSLASTLSSISTLGKKAAKKIGKVGKSMQRKLSKSLGNVSSAGRGSYTVQDDSDAITPDPDSSDGEDKVDKKMKRKKLKIKMKKAGNKMLQKLSDSISSLRYKDVEEEEKALKEKIKEEKKKKKKKGLFGKLGKSLTSLNPFSSSSSSKLDQEAKGQGEEKKKVKRGKKRGVKSLSSAAELSQSAPEIGQGDIDEADKVGGKKKKKGLFGRLSKSTGDMSESKGASMGDLELKKGKGKGLGRLKRIFKRKKGKGGSSDPVSVPMSTRGRSDERFGESSEDTSSTSSSGSDVDIESLYAKVDFSKKRRRQEGGPKNQILVHADVHRESGGFGEDSDSEGPPLLPMAPQLPEEPVQEPSPLPIQIPDLVSNTQTSDATSTQGDNRREIDSGSDSDSDGEISWKDSLPRKSGGRRRRRHDSYPLKHYSSKIHRDESNSNRFKVTPKGDGKSGDEAKPSQKPPLKPKPLFTKGLGGYPFDKKVSSSTPPPPPTSPPPEDDDDSSPSSPETKVMDSSVSAPPPPPPPTSPPPEDDDSSPSSPETKVVDSSVSAPPPPPPTSPPPEDDDSSPSSPETKVMDSSVSAPPPPPPTSPPPEDDDSSPSLPETKVADPSLPSAAAPPPPPPPPLPSPSPSLKSPLMVLSGKKQKSNSMPDLPTSSPFTLTPEELQAKFSSLKKVGEKGIRGNRQYSMSFPGASKGGNPQSELMKSLMAKLDERRKKMDDKDDNGESDDEWN</sequence>
<feature type="compositionally biased region" description="Polar residues" evidence="1">
    <location>
        <begin position="787"/>
        <end position="800"/>
    </location>
</feature>
<feature type="region of interest" description="Disordered" evidence="1">
    <location>
        <begin position="257"/>
        <end position="802"/>
    </location>
</feature>
<feature type="compositionally biased region" description="Low complexity" evidence="1">
    <location>
        <begin position="642"/>
        <end position="656"/>
    </location>
</feature>
<feature type="compositionally biased region" description="Pro residues" evidence="1">
    <location>
        <begin position="756"/>
        <end position="770"/>
    </location>
</feature>
<feature type="compositionally biased region" description="Polar residues" evidence="1">
    <location>
        <begin position="177"/>
        <end position="192"/>
    </location>
</feature>
<feature type="signal peptide" evidence="2">
    <location>
        <begin position="1"/>
        <end position="21"/>
    </location>
</feature>
<proteinExistence type="predicted"/>
<gene>
    <name evidence="3" type="ORF">OJ252_2132</name>
</gene>
<feature type="compositionally biased region" description="Low complexity" evidence="1">
    <location>
        <begin position="422"/>
        <end position="432"/>
    </location>
</feature>
<keyword evidence="4" id="KW-1185">Reference proteome</keyword>
<reference evidence="3" key="1">
    <citation type="submission" date="2022-10" db="EMBL/GenBank/DDBJ databases">
        <title>Adaptive evolution leads to modifications in subtelomeric GC content in a zoonotic Cryptosporidium species.</title>
        <authorList>
            <person name="Li J."/>
            <person name="Feng Y."/>
            <person name="Xiao L."/>
        </authorList>
    </citation>
    <scope>NUCLEOTIDE SEQUENCE</scope>
    <source>
        <strain evidence="3">25894</strain>
    </source>
</reference>
<feature type="compositionally biased region" description="Low complexity" evidence="1">
    <location>
        <begin position="315"/>
        <end position="327"/>
    </location>
</feature>
<feature type="compositionally biased region" description="Acidic residues" evidence="1">
    <location>
        <begin position="862"/>
        <end position="873"/>
    </location>
</feature>
<evidence type="ECO:0000256" key="1">
    <source>
        <dbReference type="SAM" id="MobiDB-lite"/>
    </source>
</evidence>
<feature type="compositionally biased region" description="Basic and acidic residues" evidence="1">
    <location>
        <begin position="584"/>
        <end position="596"/>
    </location>
</feature>
<dbReference type="EMBL" id="JAPCXB010000079">
    <property type="protein sequence ID" value="KAJ1609646.1"/>
    <property type="molecule type" value="Genomic_DNA"/>
</dbReference>
<organism evidence="3 4">
    <name type="scientific">Cryptosporidium canis</name>
    <dbReference type="NCBI Taxonomy" id="195482"/>
    <lineage>
        <taxon>Eukaryota</taxon>
        <taxon>Sar</taxon>
        <taxon>Alveolata</taxon>
        <taxon>Apicomplexa</taxon>
        <taxon>Conoidasida</taxon>
        <taxon>Coccidia</taxon>
        <taxon>Eucoccidiorida</taxon>
        <taxon>Eimeriorina</taxon>
        <taxon>Cryptosporidiidae</taxon>
        <taxon>Cryptosporidium</taxon>
    </lineage>
</organism>
<evidence type="ECO:0000313" key="3">
    <source>
        <dbReference type="EMBL" id="KAJ1609646.1"/>
    </source>
</evidence>
<name>A0ABQ8P930_9CRYT</name>
<feature type="region of interest" description="Disordered" evidence="1">
    <location>
        <begin position="72"/>
        <end position="235"/>
    </location>
</feature>
<feature type="compositionally biased region" description="Low complexity" evidence="1">
    <location>
        <begin position="128"/>
        <end position="157"/>
    </location>
</feature>
<protein>
    <recommendedName>
        <fullName evidence="5">WH2 domain-containing protein</fullName>
    </recommendedName>
</protein>